<gene>
    <name evidence="2" type="ORF">SS50377_11804</name>
    <name evidence="3" type="ORF">SS50377_27053</name>
</gene>
<sequence>MLAQLLYLTCFQQTAQIIGYQQQTVLYLHLSQAENAPALCKASEGTQSIAIIHYGSKSIENQFLYKEQTDIAIEFDLHGDSTKFMEVFDNLIIQYEVKLALSLQVKGPVQNITLIKLNISNCWQNIELIYQRIPGQEFIEMSGMPILCTIIDPKVQFQYQVNGEWQTLDILGSKEGNGYYDSTIPYVYSDVLFYKQSLNDLIDDKQKEILQEFFINFQRNRTIQTRFLFTTNDYNVIAIISRIESQNFDCILNLNPSGFLTSRYIDIGMDNKDFSSSTKCVSNATTIQSSCCVITQIGIFCGIGINDSLEDFSARNGFVFNFLSNLQDFHKILDAQVVLYITAYDINGDLILESSYQNQVITSCIDFIDISLSQIDGGCAALNYYNTDKCLNREPQQYNLTFTSQLNGSASRTTFFSYMIMFNPSTIITKKCSKVLTQRVMGQNSTLPLNRRYNAYRAIAVTENGLYIALSDDSEFINWDRCNLGISRTFLLYFALICTVIFISIIIIVLYQVKQLQ</sequence>
<dbReference type="AlphaFoldDB" id="V6M3Z3"/>
<dbReference type="EMBL" id="KI546008">
    <property type="protein sequence ID" value="EST48039.1"/>
    <property type="molecule type" value="Genomic_DNA"/>
</dbReference>
<reference evidence="2 3" key="1">
    <citation type="journal article" date="2014" name="PLoS Genet.">
        <title>The Genome of Spironucleus salmonicida Highlights a Fish Pathogen Adapted to Fluctuating Environments.</title>
        <authorList>
            <person name="Xu F."/>
            <person name="Jerlstrom-Hultqvist J."/>
            <person name="Einarsson E."/>
            <person name="Astvaldsson A."/>
            <person name="Svard S.G."/>
            <person name="Andersson J.O."/>
        </authorList>
    </citation>
    <scope>NUCLEOTIDE SEQUENCE</scope>
    <source>
        <strain evidence="3">ATCC 50377</strain>
    </source>
</reference>
<evidence type="ECO:0000313" key="3">
    <source>
        <dbReference type="EMBL" id="KAH0570765.1"/>
    </source>
</evidence>
<evidence type="ECO:0000313" key="4">
    <source>
        <dbReference type="Proteomes" id="UP000018208"/>
    </source>
</evidence>
<reference evidence="3" key="2">
    <citation type="submission" date="2020-12" db="EMBL/GenBank/DDBJ databases">
        <title>New Spironucleus salmonicida genome in near-complete chromosomes.</title>
        <authorList>
            <person name="Xu F."/>
            <person name="Kurt Z."/>
            <person name="Jimenez-Gonzalez A."/>
            <person name="Astvaldsson A."/>
            <person name="Andersson J.O."/>
            <person name="Svard S.G."/>
        </authorList>
    </citation>
    <scope>NUCLEOTIDE SEQUENCE</scope>
    <source>
        <strain evidence="3">ATCC 50377</strain>
    </source>
</reference>
<keyword evidence="4" id="KW-1185">Reference proteome</keyword>
<dbReference type="VEuPathDB" id="GiardiaDB:SS50377_27053"/>
<evidence type="ECO:0000313" key="2">
    <source>
        <dbReference type="EMBL" id="EST48039.1"/>
    </source>
</evidence>
<proteinExistence type="predicted"/>
<keyword evidence="1" id="KW-0472">Membrane</keyword>
<feature type="transmembrane region" description="Helical" evidence="1">
    <location>
        <begin position="490"/>
        <end position="511"/>
    </location>
</feature>
<dbReference type="Proteomes" id="UP000018208">
    <property type="component" value="Unassembled WGS sequence"/>
</dbReference>
<accession>V6M3Z3</accession>
<keyword evidence="1" id="KW-0812">Transmembrane</keyword>
<name>V6M3Z3_9EUKA</name>
<protein>
    <recommendedName>
        <fullName evidence="5">Transmembrane protein</fullName>
    </recommendedName>
</protein>
<evidence type="ECO:0000256" key="1">
    <source>
        <dbReference type="SAM" id="Phobius"/>
    </source>
</evidence>
<keyword evidence="1" id="KW-1133">Transmembrane helix</keyword>
<organism evidence="2">
    <name type="scientific">Spironucleus salmonicida</name>
    <dbReference type="NCBI Taxonomy" id="348837"/>
    <lineage>
        <taxon>Eukaryota</taxon>
        <taxon>Metamonada</taxon>
        <taxon>Diplomonadida</taxon>
        <taxon>Hexamitidae</taxon>
        <taxon>Hexamitinae</taxon>
        <taxon>Spironucleus</taxon>
    </lineage>
</organism>
<dbReference type="EMBL" id="AUWU02000007">
    <property type="protein sequence ID" value="KAH0570765.1"/>
    <property type="molecule type" value="Genomic_DNA"/>
</dbReference>
<evidence type="ECO:0008006" key="5">
    <source>
        <dbReference type="Google" id="ProtNLM"/>
    </source>
</evidence>